<feature type="transmembrane region" description="Helical" evidence="9">
    <location>
        <begin position="125"/>
        <end position="145"/>
    </location>
</feature>
<evidence type="ECO:0000259" key="10">
    <source>
        <dbReference type="Pfam" id="PF04290"/>
    </source>
</evidence>
<comment type="subunit">
    <text evidence="9">The complex comprises the extracytoplasmic solute receptor protein and the two transmembrane proteins.</text>
</comment>
<keyword evidence="2 9" id="KW-0813">Transport</keyword>
<evidence type="ECO:0000256" key="8">
    <source>
        <dbReference type="ARBA" id="ARBA00038436"/>
    </source>
</evidence>
<dbReference type="PANTHER" id="PTHR35011:SF2">
    <property type="entry name" value="2,3-DIKETO-L-GULONATE TRAP TRANSPORTER SMALL PERMEASE PROTEIN YIAM"/>
    <property type="match status" value="1"/>
</dbReference>
<sequence>MRRFYAALVKVEALLAGLFLILMVALIFAGGVARMLQAPQNWTIDLASCLFAWACFLCADIAWRNDALMSIHLVTERVPRRMQRVLLYLNYAIITGFLGYVVYAGTWLAWVSRARSFQGIPGVSYSWVTSSLAVGGLLLLVTTVLKIRRALQNDGLLRPDPADAGS</sequence>
<dbReference type="AlphaFoldDB" id="A0A934QKL9"/>
<protein>
    <recommendedName>
        <fullName evidence="9">TRAP transporter small permease protein</fullName>
    </recommendedName>
</protein>
<keyword evidence="4 9" id="KW-0997">Cell inner membrane</keyword>
<comment type="caution">
    <text evidence="11">The sequence shown here is derived from an EMBL/GenBank/DDBJ whole genome shotgun (WGS) entry which is preliminary data.</text>
</comment>
<keyword evidence="12" id="KW-1185">Reference proteome</keyword>
<comment type="similarity">
    <text evidence="8 9">Belongs to the TRAP transporter small permease family.</text>
</comment>
<dbReference type="GO" id="GO:0015740">
    <property type="term" value="P:C4-dicarboxylate transport"/>
    <property type="evidence" value="ECO:0007669"/>
    <property type="project" value="TreeGrafter"/>
</dbReference>
<evidence type="ECO:0000256" key="7">
    <source>
        <dbReference type="ARBA" id="ARBA00023136"/>
    </source>
</evidence>
<comment type="subcellular location">
    <subcellularLocation>
        <location evidence="1 9">Cell inner membrane</location>
        <topology evidence="1 9">Multi-pass membrane protein</topology>
    </subcellularLocation>
</comment>
<dbReference type="InterPro" id="IPR055348">
    <property type="entry name" value="DctQ"/>
</dbReference>
<evidence type="ECO:0000256" key="3">
    <source>
        <dbReference type="ARBA" id="ARBA00022475"/>
    </source>
</evidence>
<dbReference type="PANTHER" id="PTHR35011">
    <property type="entry name" value="2,3-DIKETO-L-GULONATE TRAP TRANSPORTER SMALL PERMEASE PROTEIN YIAM"/>
    <property type="match status" value="1"/>
</dbReference>
<dbReference type="Pfam" id="PF04290">
    <property type="entry name" value="DctQ"/>
    <property type="match status" value="1"/>
</dbReference>
<evidence type="ECO:0000313" key="11">
    <source>
        <dbReference type="EMBL" id="MBK1698888.1"/>
    </source>
</evidence>
<evidence type="ECO:0000313" key="12">
    <source>
        <dbReference type="Proteomes" id="UP000778970"/>
    </source>
</evidence>
<feature type="transmembrane region" description="Helical" evidence="9">
    <location>
        <begin position="42"/>
        <end position="64"/>
    </location>
</feature>
<feature type="transmembrane region" description="Helical" evidence="9">
    <location>
        <begin position="85"/>
        <end position="105"/>
    </location>
</feature>
<feature type="transmembrane region" description="Helical" evidence="9">
    <location>
        <begin position="12"/>
        <end position="36"/>
    </location>
</feature>
<keyword evidence="5 9" id="KW-0812">Transmembrane</keyword>
<evidence type="ECO:0000256" key="5">
    <source>
        <dbReference type="ARBA" id="ARBA00022692"/>
    </source>
</evidence>
<reference evidence="11" key="2">
    <citation type="journal article" date="2020" name="Microorganisms">
        <title>Osmotic Adaptation and Compatible Solute Biosynthesis of Phototrophic Bacteria as Revealed from Genome Analyses.</title>
        <authorList>
            <person name="Imhoff J.F."/>
            <person name="Rahn T."/>
            <person name="Kunzel S."/>
            <person name="Keller A."/>
            <person name="Neulinger S.C."/>
        </authorList>
    </citation>
    <scope>NUCLEOTIDE SEQUENCE</scope>
    <source>
        <strain evidence="11">DSM 9154</strain>
    </source>
</reference>
<organism evidence="11 12">
    <name type="scientific">Rhodovibrio salinarum</name>
    <dbReference type="NCBI Taxonomy" id="1087"/>
    <lineage>
        <taxon>Bacteria</taxon>
        <taxon>Pseudomonadati</taxon>
        <taxon>Pseudomonadota</taxon>
        <taxon>Alphaproteobacteria</taxon>
        <taxon>Rhodospirillales</taxon>
        <taxon>Rhodovibrionaceae</taxon>
        <taxon>Rhodovibrio</taxon>
    </lineage>
</organism>
<gene>
    <name evidence="11" type="ORF">CKO21_16705</name>
</gene>
<evidence type="ECO:0000256" key="1">
    <source>
        <dbReference type="ARBA" id="ARBA00004429"/>
    </source>
</evidence>
<evidence type="ECO:0000256" key="4">
    <source>
        <dbReference type="ARBA" id="ARBA00022519"/>
    </source>
</evidence>
<feature type="domain" description="Tripartite ATP-independent periplasmic transporters DctQ component" evidence="10">
    <location>
        <begin position="23"/>
        <end position="152"/>
    </location>
</feature>
<dbReference type="EMBL" id="NRRE01000032">
    <property type="protein sequence ID" value="MBK1698888.1"/>
    <property type="molecule type" value="Genomic_DNA"/>
</dbReference>
<comment type="function">
    <text evidence="9">Part of the tripartite ATP-independent periplasmic (TRAP) transport system.</text>
</comment>
<dbReference type="InterPro" id="IPR007387">
    <property type="entry name" value="TRAP_DctQ"/>
</dbReference>
<keyword evidence="7 9" id="KW-0472">Membrane</keyword>
<evidence type="ECO:0000256" key="9">
    <source>
        <dbReference type="RuleBase" id="RU369079"/>
    </source>
</evidence>
<proteinExistence type="inferred from homology"/>
<evidence type="ECO:0000256" key="6">
    <source>
        <dbReference type="ARBA" id="ARBA00022989"/>
    </source>
</evidence>
<dbReference type="GO" id="GO:0005886">
    <property type="term" value="C:plasma membrane"/>
    <property type="evidence" value="ECO:0007669"/>
    <property type="project" value="UniProtKB-SubCell"/>
</dbReference>
<keyword evidence="6 9" id="KW-1133">Transmembrane helix</keyword>
<name>A0A934QKL9_9PROT</name>
<evidence type="ECO:0000256" key="2">
    <source>
        <dbReference type="ARBA" id="ARBA00022448"/>
    </source>
</evidence>
<dbReference type="Proteomes" id="UP000778970">
    <property type="component" value="Unassembled WGS sequence"/>
</dbReference>
<keyword evidence="3" id="KW-1003">Cell membrane</keyword>
<dbReference type="GO" id="GO:0022857">
    <property type="term" value="F:transmembrane transporter activity"/>
    <property type="evidence" value="ECO:0007669"/>
    <property type="project" value="UniProtKB-UniRule"/>
</dbReference>
<reference evidence="11" key="1">
    <citation type="submission" date="2017-08" db="EMBL/GenBank/DDBJ databases">
        <authorList>
            <person name="Imhoff J.F."/>
            <person name="Rahn T."/>
            <person name="Kuenzel S."/>
            <person name="Neulinger S.C."/>
        </authorList>
    </citation>
    <scope>NUCLEOTIDE SEQUENCE</scope>
    <source>
        <strain evidence="11">DSM 9154</strain>
    </source>
</reference>
<accession>A0A934QKL9</accession>